<dbReference type="OrthoDB" id="5393606at2759"/>
<evidence type="ECO:0000313" key="9">
    <source>
        <dbReference type="EMBL" id="KAJ4390893.1"/>
    </source>
</evidence>
<evidence type="ECO:0000256" key="7">
    <source>
        <dbReference type="SAM" id="Phobius"/>
    </source>
</evidence>
<feature type="transmembrane region" description="Helical" evidence="7">
    <location>
        <begin position="6"/>
        <end position="26"/>
    </location>
</feature>
<protein>
    <recommendedName>
        <fullName evidence="8">Rhodopsin domain-containing protein</fullName>
    </recommendedName>
</protein>
<gene>
    <name evidence="9" type="ORF">N0V93_004492</name>
</gene>
<feature type="region of interest" description="Disordered" evidence="6">
    <location>
        <begin position="159"/>
        <end position="180"/>
    </location>
</feature>
<comment type="caution">
    <text evidence="9">The sequence shown here is derived from an EMBL/GenBank/DDBJ whole genome shotgun (WGS) entry which is preliminary data.</text>
</comment>
<dbReference type="PANTHER" id="PTHR33048:SF47">
    <property type="entry name" value="INTEGRAL MEMBRANE PROTEIN-RELATED"/>
    <property type="match status" value="1"/>
</dbReference>
<dbReference type="Pfam" id="PF20684">
    <property type="entry name" value="Fung_rhodopsin"/>
    <property type="match status" value="1"/>
</dbReference>
<name>A0A9W8YSY6_9PEZI</name>
<dbReference type="EMBL" id="JAPEVB010000003">
    <property type="protein sequence ID" value="KAJ4390893.1"/>
    <property type="molecule type" value="Genomic_DNA"/>
</dbReference>
<keyword evidence="10" id="KW-1185">Reference proteome</keyword>
<keyword evidence="4 7" id="KW-0472">Membrane</keyword>
<feature type="transmembrane region" description="Helical" evidence="7">
    <location>
        <begin position="38"/>
        <end position="58"/>
    </location>
</feature>
<feature type="compositionally biased region" description="Polar residues" evidence="6">
    <location>
        <begin position="159"/>
        <end position="173"/>
    </location>
</feature>
<keyword evidence="3 7" id="KW-1133">Transmembrane helix</keyword>
<evidence type="ECO:0000256" key="3">
    <source>
        <dbReference type="ARBA" id="ARBA00022989"/>
    </source>
</evidence>
<dbReference type="AlphaFoldDB" id="A0A9W8YSY6"/>
<evidence type="ECO:0000256" key="6">
    <source>
        <dbReference type="SAM" id="MobiDB-lite"/>
    </source>
</evidence>
<keyword evidence="2 7" id="KW-0812">Transmembrane</keyword>
<dbReference type="Proteomes" id="UP001140453">
    <property type="component" value="Unassembled WGS sequence"/>
</dbReference>
<comment type="subcellular location">
    <subcellularLocation>
        <location evidence="1">Membrane</location>
        <topology evidence="1">Multi-pass membrane protein</topology>
    </subcellularLocation>
</comment>
<dbReference type="GO" id="GO:0016020">
    <property type="term" value="C:membrane"/>
    <property type="evidence" value="ECO:0007669"/>
    <property type="project" value="UniProtKB-SubCell"/>
</dbReference>
<feature type="domain" description="Rhodopsin" evidence="8">
    <location>
        <begin position="3"/>
        <end position="114"/>
    </location>
</feature>
<proteinExistence type="inferred from homology"/>
<evidence type="ECO:0000256" key="2">
    <source>
        <dbReference type="ARBA" id="ARBA00022692"/>
    </source>
</evidence>
<comment type="similarity">
    <text evidence="5">Belongs to the SAT4 family.</text>
</comment>
<dbReference type="InterPro" id="IPR049326">
    <property type="entry name" value="Rhodopsin_dom_fungi"/>
</dbReference>
<dbReference type="InterPro" id="IPR052337">
    <property type="entry name" value="SAT4-like"/>
</dbReference>
<evidence type="ECO:0000256" key="1">
    <source>
        <dbReference type="ARBA" id="ARBA00004141"/>
    </source>
</evidence>
<organism evidence="9 10">
    <name type="scientific">Gnomoniopsis smithogilvyi</name>
    <dbReference type="NCBI Taxonomy" id="1191159"/>
    <lineage>
        <taxon>Eukaryota</taxon>
        <taxon>Fungi</taxon>
        <taxon>Dikarya</taxon>
        <taxon>Ascomycota</taxon>
        <taxon>Pezizomycotina</taxon>
        <taxon>Sordariomycetes</taxon>
        <taxon>Sordariomycetidae</taxon>
        <taxon>Diaporthales</taxon>
        <taxon>Gnomoniaceae</taxon>
        <taxon>Gnomoniopsis</taxon>
    </lineage>
</organism>
<accession>A0A9W8YSY6</accession>
<evidence type="ECO:0000313" key="10">
    <source>
        <dbReference type="Proteomes" id="UP001140453"/>
    </source>
</evidence>
<dbReference type="PANTHER" id="PTHR33048">
    <property type="entry name" value="PTH11-LIKE INTEGRAL MEMBRANE PROTEIN (AFU_ORTHOLOGUE AFUA_5G11245)"/>
    <property type="match status" value="1"/>
</dbReference>
<evidence type="ECO:0000256" key="4">
    <source>
        <dbReference type="ARBA" id="ARBA00023136"/>
    </source>
</evidence>
<feature type="transmembrane region" description="Helical" evidence="7">
    <location>
        <begin position="91"/>
        <end position="113"/>
    </location>
</feature>
<sequence>MSVLAIINWVIDLGILLEPLFKIGTLNMSFRRKVQASAVFLFSLFAVVAGLLRMILIIQGGSQGTAHPTTTLIGTTLPTVDVSGIVSLNLFWTYIEIGVGFLVACLPPCAQLVDRFSFSPITRTLHSFRSVLSLKKLNISDQREETRIGDLPRPWMISPKSSMGQHSGNSMDEMTTIGLA</sequence>
<reference evidence="9" key="1">
    <citation type="submission" date="2022-10" db="EMBL/GenBank/DDBJ databases">
        <title>Tapping the CABI collections for fungal endophytes: first genome assemblies for Collariella, Neodidymelliopsis, Ascochyta clinopodiicola, Didymella pomorum, Didymosphaeria variabile, Neocosmospora piperis and Neocucurbitaria cava.</title>
        <authorList>
            <person name="Hill R."/>
        </authorList>
    </citation>
    <scope>NUCLEOTIDE SEQUENCE</scope>
    <source>
        <strain evidence="9">IMI 355082</strain>
    </source>
</reference>
<evidence type="ECO:0000259" key="8">
    <source>
        <dbReference type="Pfam" id="PF20684"/>
    </source>
</evidence>
<evidence type="ECO:0000256" key="5">
    <source>
        <dbReference type="ARBA" id="ARBA00038359"/>
    </source>
</evidence>